<keyword evidence="3" id="KW-1185">Reference proteome</keyword>
<proteinExistence type="predicted"/>
<comment type="caution">
    <text evidence="2">The sequence shown here is derived from an EMBL/GenBank/DDBJ whole genome shotgun (WGS) entry which is preliminary data.</text>
</comment>
<sequence length="119" mass="13044">MSTIPETPKPLCLCIDCNRPMRPRGVLLKEMPGTMAWGHSGKCKSCVQPNGPTDRNKTPRQPAKPVVTAETAPPLPNGRKDVHLEHTIAGLNSFMAARERRLRIQASKAVAQSPLRRTA</sequence>
<organism evidence="2 3">
    <name type="scientific">Arthrobacter methylotrophus</name>
    <dbReference type="NCBI Taxonomy" id="121291"/>
    <lineage>
        <taxon>Bacteria</taxon>
        <taxon>Bacillati</taxon>
        <taxon>Actinomycetota</taxon>
        <taxon>Actinomycetes</taxon>
        <taxon>Micrococcales</taxon>
        <taxon>Micrococcaceae</taxon>
        <taxon>Arthrobacter</taxon>
    </lineage>
</organism>
<accession>A0ABV5UP05</accession>
<evidence type="ECO:0000256" key="1">
    <source>
        <dbReference type="SAM" id="MobiDB-lite"/>
    </source>
</evidence>
<gene>
    <name evidence="2" type="ORF">ACFFPI_09000</name>
</gene>
<protein>
    <submittedName>
        <fullName evidence="2">Uncharacterized protein</fullName>
    </submittedName>
</protein>
<reference evidence="2 3" key="1">
    <citation type="submission" date="2024-09" db="EMBL/GenBank/DDBJ databases">
        <authorList>
            <person name="Sun Q."/>
            <person name="Mori K."/>
        </authorList>
    </citation>
    <scope>NUCLEOTIDE SEQUENCE [LARGE SCALE GENOMIC DNA]</scope>
    <source>
        <strain evidence="2 3">JCM 13519</strain>
    </source>
</reference>
<name>A0ABV5UP05_9MICC</name>
<feature type="region of interest" description="Disordered" evidence="1">
    <location>
        <begin position="39"/>
        <end position="81"/>
    </location>
</feature>
<dbReference type="Proteomes" id="UP001589536">
    <property type="component" value="Unassembled WGS sequence"/>
</dbReference>
<evidence type="ECO:0000313" key="2">
    <source>
        <dbReference type="EMBL" id="MFB9714257.1"/>
    </source>
</evidence>
<dbReference type="EMBL" id="JBHMBH010000019">
    <property type="protein sequence ID" value="MFB9714257.1"/>
    <property type="molecule type" value="Genomic_DNA"/>
</dbReference>
<evidence type="ECO:0000313" key="3">
    <source>
        <dbReference type="Proteomes" id="UP001589536"/>
    </source>
</evidence>
<dbReference type="RefSeq" id="WP_345044140.1">
    <property type="nucleotide sequence ID" value="NZ_BAABED010000001.1"/>
</dbReference>